<keyword evidence="1" id="KW-0472">Membrane</keyword>
<evidence type="ECO:0000313" key="2">
    <source>
        <dbReference type="EMBL" id="TDY59465.1"/>
    </source>
</evidence>
<comment type="caution">
    <text evidence="2">The sequence shown here is derived from an EMBL/GenBank/DDBJ whole genome shotgun (WGS) entry which is preliminary data.</text>
</comment>
<dbReference type="InterPro" id="IPR027602">
    <property type="entry name" value="PGA_system"/>
</dbReference>
<protein>
    <submittedName>
        <fullName evidence="2">Poly-gamma-glutamate system protein</fullName>
    </submittedName>
</protein>
<proteinExistence type="predicted"/>
<keyword evidence="1" id="KW-0812">Transmembrane</keyword>
<dbReference type="RefSeq" id="WP_133958002.1">
    <property type="nucleotide sequence ID" value="NZ_SORI01000013.1"/>
</dbReference>
<dbReference type="Proteomes" id="UP000295066">
    <property type="component" value="Unassembled WGS sequence"/>
</dbReference>
<name>A0A4R8M6Q4_9BACT</name>
<evidence type="ECO:0000313" key="3">
    <source>
        <dbReference type="Proteomes" id="UP000295066"/>
    </source>
</evidence>
<keyword evidence="3" id="KW-1185">Reference proteome</keyword>
<dbReference type="NCBIfam" id="TIGR04332">
    <property type="entry name" value="gamma_Glu_sys"/>
    <property type="match status" value="1"/>
</dbReference>
<dbReference type="OrthoDB" id="6233025at2"/>
<reference evidence="2 3" key="1">
    <citation type="submission" date="2019-03" db="EMBL/GenBank/DDBJ databases">
        <title>Genomic Encyclopedia of Type Strains, Phase IV (KMG-IV): sequencing the most valuable type-strain genomes for metagenomic binning, comparative biology and taxonomic classification.</title>
        <authorList>
            <person name="Goeker M."/>
        </authorList>
    </citation>
    <scope>NUCLEOTIDE SEQUENCE [LARGE SCALE GENOMIC DNA]</scope>
    <source>
        <strain evidence="2 3">DSM 25964</strain>
    </source>
</reference>
<accession>A0A4R8M6Q4</accession>
<evidence type="ECO:0000256" key="1">
    <source>
        <dbReference type="SAM" id="Phobius"/>
    </source>
</evidence>
<gene>
    <name evidence="2" type="ORF">C8D99_11342</name>
</gene>
<organism evidence="2 3">
    <name type="scientific">Aminivibrio pyruvatiphilus</name>
    <dbReference type="NCBI Taxonomy" id="1005740"/>
    <lineage>
        <taxon>Bacteria</taxon>
        <taxon>Thermotogati</taxon>
        <taxon>Synergistota</taxon>
        <taxon>Synergistia</taxon>
        <taxon>Synergistales</taxon>
        <taxon>Aminobacteriaceae</taxon>
        <taxon>Aminivibrio</taxon>
    </lineage>
</organism>
<keyword evidence="1" id="KW-1133">Transmembrane helix</keyword>
<sequence>MKNSLLDVQRGFFRNARLRLVLLAVVLGAAWYFGAVSTLSGDERRLWEKVRDAQEYLFRWREDRGISPEGGTDMERTGFIGVEWSPLTTTLGPLEAKRTAADPLWAVYALRRFRALGITKGDRVTILSSSSFPGLVFSILAAAEHLGAEVLWIHSLGASTWGANNPSLPWPVMASVLRQGGFLSRKANWYTLGGRGEMGLDLPEEGRKILEDAAAREGVPFLKASSLAGMIDSKTALVAAFAPRLAVSVGGGAASFAGNDSEFLRGGLFSPPPEETVPSGDGVLQRLLAEGIPVLHFLNMKEMASEAGIPYDGARAPRFASLRSGAVSAAGMAFFFLFLLFHRRWDRWRQ</sequence>
<dbReference type="EMBL" id="SORI01000013">
    <property type="protein sequence ID" value="TDY59465.1"/>
    <property type="molecule type" value="Genomic_DNA"/>
</dbReference>
<dbReference type="AlphaFoldDB" id="A0A4R8M6Q4"/>
<feature type="transmembrane region" description="Helical" evidence="1">
    <location>
        <begin position="20"/>
        <end position="39"/>
    </location>
</feature>
<feature type="transmembrane region" description="Helical" evidence="1">
    <location>
        <begin position="322"/>
        <end position="341"/>
    </location>
</feature>